<evidence type="ECO:0000256" key="7">
    <source>
        <dbReference type="ARBA" id="ARBA00023242"/>
    </source>
</evidence>
<comment type="caution">
    <text evidence="11">The sequence shown here is derived from an EMBL/GenBank/DDBJ whole genome shotgun (WGS) entry which is preliminary data.</text>
</comment>
<evidence type="ECO:0000256" key="8">
    <source>
        <dbReference type="ARBA" id="ARBA00023274"/>
    </source>
</evidence>
<dbReference type="OrthoDB" id="437526at2759"/>
<dbReference type="VEuPathDB" id="TriTrypDB:LpyrH10_03_5640"/>
<organism evidence="11 12">
    <name type="scientific">Leptomonas pyrrhocoris</name>
    <name type="common">Firebug parasite</name>
    <dbReference type="NCBI Taxonomy" id="157538"/>
    <lineage>
        <taxon>Eukaryota</taxon>
        <taxon>Discoba</taxon>
        <taxon>Euglenozoa</taxon>
        <taxon>Kinetoplastea</taxon>
        <taxon>Metakinetoplastina</taxon>
        <taxon>Trypanosomatida</taxon>
        <taxon>Trypanosomatidae</taxon>
        <taxon>Leishmaniinae</taxon>
        <taxon>Leptomonas</taxon>
    </lineage>
</organism>
<dbReference type="GO" id="GO:0030532">
    <property type="term" value="C:small nuclear ribonucleoprotein complex"/>
    <property type="evidence" value="ECO:0007669"/>
    <property type="project" value="InterPro"/>
</dbReference>
<evidence type="ECO:0000256" key="5">
    <source>
        <dbReference type="ARBA" id="ARBA00022664"/>
    </source>
</evidence>
<dbReference type="InterPro" id="IPR027248">
    <property type="entry name" value="Sm_D2"/>
</dbReference>
<dbReference type="GO" id="GO:0005829">
    <property type="term" value="C:cytosol"/>
    <property type="evidence" value="ECO:0007669"/>
    <property type="project" value="UniProtKB-SubCell"/>
</dbReference>
<dbReference type="FunFam" id="2.30.30.100:FF:000075">
    <property type="entry name" value="Small nuclear ribonucleoprotein Sm D2"/>
    <property type="match status" value="1"/>
</dbReference>
<dbReference type="PROSITE" id="PS52002">
    <property type="entry name" value="SM"/>
    <property type="match status" value="1"/>
</dbReference>
<dbReference type="GO" id="GO:0006397">
    <property type="term" value="P:mRNA processing"/>
    <property type="evidence" value="ECO:0007669"/>
    <property type="project" value="UniProtKB-KW"/>
</dbReference>
<dbReference type="GeneID" id="26902708"/>
<evidence type="ECO:0000256" key="3">
    <source>
        <dbReference type="ARBA" id="ARBA00008146"/>
    </source>
</evidence>
<evidence type="ECO:0000313" key="12">
    <source>
        <dbReference type="Proteomes" id="UP000037923"/>
    </source>
</evidence>
<evidence type="ECO:0000256" key="1">
    <source>
        <dbReference type="ARBA" id="ARBA00004123"/>
    </source>
</evidence>
<dbReference type="Proteomes" id="UP000037923">
    <property type="component" value="Unassembled WGS sequence"/>
</dbReference>
<dbReference type="AlphaFoldDB" id="A0A0M9G871"/>
<dbReference type="OMA" id="DVKEMWT"/>
<dbReference type="InterPro" id="IPR047575">
    <property type="entry name" value="Sm"/>
</dbReference>
<keyword evidence="7 9" id="KW-0539">Nucleus</keyword>
<dbReference type="EMBL" id="LGTL01000003">
    <property type="protein sequence ID" value="KPA84446.1"/>
    <property type="molecule type" value="Genomic_DNA"/>
</dbReference>
<comment type="similarity">
    <text evidence="3 9">Belongs to the snRNP core protein family.</text>
</comment>
<evidence type="ECO:0000259" key="10">
    <source>
        <dbReference type="PROSITE" id="PS52002"/>
    </source>
</evidence>
<evidence type="ECO:0000256" key="4">
    <source>
        <dbReference type="ARBA" id="ARBA00022490"/>
    </source>
</evidence>
<evidence type="ECO:0000256" key="6">
    <source>
        <dbReference type="ARBA" id="ARBA00023187"/>
    </source>
</evidence>
<dbReference type="GO" id="GO:0008380">
    <property type="term" value="P:RNA splicing"/>
    <property type="evidence" value="ECO:0007669"/>
    <property type="project" value="UniProtKB-KW"/>
</dbReference>
<comment type="subcellular location">
    <subcellularLocation>
        <location evidence="2">Cytoplasm</location>
        <location evidence="2">Cytosol</location>
    </subcellularLocation>
    <subcellularLocation>
        <location evidence="1 9">Nucleus</location>
    </subcellularLocation>
</comment>
<evidence type="ECO:0000256" key="9">
    <source>
        <dbReference type="RuleBase" id="RU365051"/>
    </source>
</evidence>
<keyword evidence="5 9" id="KW-0507">mRNA processing</keyword>
<name>A0A0M9G871_LEPPY</name>
<dbReference type="GO" id="GO:0003723">
    <property type="term" value="F:RNA binding"/>
    <property type="evidence" value="ECO:0007669"/>
    <property type="project" value="InterPro"/>
</dbReference>
<keyword evidence="12" id="KW-1185">Reference proteome</keyword>
<protein>
    <recommendedName>
        <fullName evidence="9">Small nuclear ribonucleoprotein Sm D2</fullName>
        <shortName evidence="9">Sm-D2</shortName>
    </recommendedName>
    <alternativeName>
        <fullName evidence="9">snRNP core protein D2</fullName>
    </alternativeName>
</protein>
<evidence type="ECO:0000256" key="2">
    <source>
        <dbReference type="ARBA" id="ARBA00004514"/>
    </source>
</evidence>
<dbReference type="SMART" id="SM00651">
    <property type="entry name" value="Sm"/>
    <property type="match status" value="1"/>
</dbReference>
<keyword evidence="8 9" id="KW-0687">Ribonucleoprotein</keyword>
<dbReference type="InterPro" id="IPR010920">
    <property type="entry name" value="LSM_dom_sf"/>
</dbReference>
<dbReference type="InterPro" id="IPR001163">
    <property type="entry name" value="Sm_dom_euk/arc"/>
</dbReference>
<keyword evidence="6 9" id="KW-0508">mRNA splicing</keyword>
<evidence type="ECO:0000313" key="11">
    <source>
        <dbReference type="EMBL" id="KPA84446.1"/>
    </source>
</evidence>
<feature type="domain" description="Sm" evidence="10">
    <location>
        <begin position="29"/>
        <end position="103"/>
    </location>
</feature>
<dbReference type="Gene3D" id="2.30.30.100">
    <property type="match status" value="1"/>
</dbReference>
<dbReference type="Pfam" id="PF01423">
    <property type="entry name" value="LSM"/>
    <property type="match status" value="1"/>
</dbReference>
<proteinExistence type="inferred from homology"/>
<sequence length="103" mass="11786">MDTEQPKKVPRTETKTKDLLRTTVSDGPFSLLDTAMKEKKRVFIQCRNSKALLAHVIAFDKHFNLVLKGVQEITESQGSEQKQRTIENLFLRGESVIFIVKLP</sequence>
<dbReference type="CDD" id="cd01720">
    <property type="entry name" value="Sm_D2"/>
    <property type="match status" value="1"/>
</dbReference>
<gene>
    <name evidence="11" type="ORF">ABB37_02413</name>
</gene>
<accession>A0A0M9G871</accession>
<keyword evidence="4" id="KW-0963">Cytoplasm</keyword>
<dbReference type="SUPFAM" id="SSF50182">
    <property type="entry name" value="Sm-like ribonucleoproteins"/>
    <property type="match status" value="1"/>
</dbReference>
<dbReference type="RefSeq" id="XP_015662885.1">
    <property type="nucleotide sequence ID" value="XM_015799407.1"/>
</dbReference>
<reference evidence="11 12" key="1">
    <citation type="submission" date="2015-07" db="EMBL/GenBank/DDBJ databases">
        <title>High-quality genome of monoxenous trypanosomatid Leptomonas pyrrhocoris.</title>
        <authorList>
            <person name="Flegontov P."/>
            <person name="Butenko A."/>
            <person name="Firsov S."/>
            <person name="Vlcek C."/>
            <person name="Logacheva M.D."/>
            <person name="Field M."/>
            <person name="Filatov D."/>
            <person name="Flegontova O."/>
            <person name="Gerasimov E."/>
            <person name="Jackson A.P."/>
            <person name="Kelly S."/>
            <person name="Opperdoes F."/>
            <person name="O'Reilly A."/>
            <person name="Votypka J."/>
            <person name="Yurchenko V."/>
            <person name="Lukes J."/>
        </authorList>
    </citation>
    <scope>NUCLEOTIDE SEQUENCE [LARGE SCALE GENOMIC DNA]</scope>
    <source>
        <strain evidence="11">H10</strain>
    </source>
</reference>
<dbReference type="PANTHER" id="PTHR12777">
    <property type="entry name" value="SMALL NUCLEAR RIBONUCLEOPROTEIN SM D2"/>
    <property type="match status" value="1"/>
</dbReference>